<dbReference type="SUPFAM" id="SSF53335">
    <property type="entry name" value="S-adenosyl-L-methionine-dependent methyltransferases"/>
    <property type="match status" value="1"/>
</dbReference>
<dbReference type="GO" id="GO:0032259">
    <property type="term" value="P:methylation"/>
    <property type="evidence" value="ECO:0007669"/>
    <property type="project" value="UniProtKB-KW"/>
</dbReference>
<feature type="domain" description="Methyltransferase" evidence="1">
    <location>
        <begin position="62"/>
        <end position="167"/>
    </location>
</feature>
<reference evidence="2 3" key="1">
    <citation type="submission" date="2024-10" db="EMBL/GenBank/DDBJ databases">
        <authorList>
            <person name="Ratan Roy A."/>
            <person name="Morales Sandoval P.H."/>
            <person name="De Los Santos Villalobos S."/>
            <person name="Chakraborty S."/>
            <person name="Mukherjee J."/>
        </authorList>
    </citation>
    <scope>NUCLEOTIDE SEQUENCE [LARGE SCALE GENOMIC DNA]</scope>
    <source>
        <strain evidence="2 3">S1</strain>
    </source>
</reference>
<comment type="caution">
    <text evidence="2">The sequence shown here is derived from an EMBL/GenBank/DDBJ whole genome shotgun (WGS) entry which is preliminary data.</text>
</comment>
<dbReference type="InterPro" id="IPR029063">
    <property type="entry name" value="SAM-dependent_MTases_sf"/>
</dbReference>
<dbReference type="RefSeq" id="WP_377967282.1">
    <property type="nucleotide sequence ID" value="NZ_JBHZOL010000097.1"/>
</dbReference>
<dbReference type="Proteomes" id="UP001600165">
    <property type="component" value="Unassembled WGS sequence"/>
</dbReference>
<dbReference type="Gene3D" id="3.40.50.150">
    <property type="entry name" value="Vaccinia Virus protein VP39"/>
    <property type="match status" value="1"/>
</dbReference>
<accession>A0ABW6IIF1</accession>
<evidence type="ECO:0000313" key="3">
    <source>
        <dbReference type="Proteomes" id="UP001600165"/>
    </source>
</evidence>
<sequence>MVDSLAVKKSELTAKNRAFKIHEDTIPVDDYRQIAQQFDWKTFTESAYHRSFQRTGTPILKVLDLACGTGRWLQTFLQYVSPQLTTSLPLNIRYDLLDCCESALIQATQKVRYPFKLGTQHLAPVQQAALEPDTYDCIWSMHGFYAMPKTDLGSILAKINHSLHQDGRCLIAQASHRAFYINFYDRYRAAFGQDQGTGFTAAEDIIAALKTLGIEPQVQVISYDECIPLHNMAAVEHYILNEATINSFNRDDTVEVEDSVGQIGLQELWQNPAMNAYLNSLVWDSTFHFPEEVWLISFGKV</sequence>
<dbReference type="EC" id="2.1.-.-" evidence="2"/>
<keyword evidence="2" id="KW-0489">Methyltransferase</keyword>
<keyword evidence="3" id="KW-1185">Reference proteome</keyword>
<keyword evidence="2" id="KW-0808">Transferase</keyword>
<evidence type="ECO:0000313" key="2">
    <source>
        <dbReference type="EMBL" id="MFE4107996.1"/>
    </source>
</evidence>
<dbReference type="InterPro" id="IPR041698">
    <property type="entry name" value="Methyltransf_25"/>
</dbReference>
<dbReference type="Pfam" id="PF13649">
    <property type="entry name" value="Methyltransf_25"/>
    <property type="match status" value="1"/>
</dbReference>
<evidence type="ECO:0000259" key="1">
    <source>
        <dbReference type="Pfam" id="PF13649"/>
    </source>
</evidence>
<dbReference type="GO" id="GO:0008168">
    <property type="term" value="F:methyltransferase activity"/>
    <property type="evidence" value="ECO:0007669"/>
    <property type="project" value="UniProtKB-KW"/>
</dbReference>
<gene>
    <name evidence="2" type="ORF">ACFVKH_17055</name>
</gene>
<dbReference type="EMBL" id="JBHZOL010000097">
    <property type="protein sequence ID" value="MFE4107996.1"/>
    <property type="molecule type" value="Genomic_DNA"/>
</dbReference>
<proteinExistence type="predicted"/>
<name>A0ABW6IIF1_9CYAN</name>
<protein>
    <submittedName>
        <fullName evidence="2">Class I SAM-dependent methyltransferase</fullName>
        <ecNumber evidence="2">2.1.-.-</ecNumber>
    </submittedName>
</protein>
<organism evidence="2 3">
    <name type="scientific">Almyronema epifaneia S1</name>
    <dbReference type="NCBI Taxonomy" id="2991925"/>
    <lineage>
        <taxon>Bacteria</taxon>
        <taxon>Bacillati</taxon>
        <taxon>Cyanobacteriota</taxon>
        <taxon>Cyanophyceae</taxon>
        <taxon>Nodosilineales</taxon>
        <taxon>Nodosilineaceae</taxon>
        <taxon>Almyronema</taxon>
        <taxon>Almyronema epifaneia</taxon>
    </lineage>
</organism>